<evidence type="ECO:0000313" key="3">
    <source>
        <dbReference type="Proteomes" id="UP000007322"/>
    </source>
</evidence>
<evidence type="ECO:0008006" key="4">
    <source>
        <dbReference type="Google" id="ProtNLM"/>
    </source>
</evidence>
<proteinExistence type="predicted"/>
<dbReference type="PANTHER" id="PTHR37992:SF1">
    <property type="entry name" value="DUF1774-DOMAIN-CONTAINING PROTEIN"/>
    <property type="match status" value="1"/>
</dbReference>
<dbReference type="EMBL" id="CP003007">
    <property type="protein sequence ID" value="AEO60678.1"/>
    <property type="molecule type" value="Genomic_DNA"/>
</dbReference>
<keyword evidence="3" id="KW-1185">Reference proteome</keyword>
<dbReference type="eggNOG" id="ENOG502REZ6">
    <property type="taxonomic scope" value="Eukaryota"/>
</dbReference>
<name>G2QL46_THET4</name>
<dbReference type="InParanoid" id="G2QL46"/>
<evidence type="ECO:0000313" key="2">
    <source>
        <dbReference type="EMBL" id="AEO60678.1"/>
    </source>
</evidence>
<dbReference type="OrthoDB" id="3342455at2759"/>
<dbReference type="PANTHER" id="PTHR37992">
    <property type="entry name" value="EXPRESSED PROTEIN"/>
    <property type="match status" value="1"/>
</dbReference>
<dbReference type="HOGENOM" id="CLU_061220_0_0_1"/>
<feature type="transmembrane region" description="Helical" evidence="1">
    <location>
        <begin position="193"/>
        <end position="213"/>
    </location>
</feature>
<feature type="transmembrane region" description="Helical" evidence="1">
    <location>
        <begin position="161"/>
        <end position="181"/>
    </location>
</feature>
<dbReference type="Pfam" id="PF08611">
    <property type="entry name" value="DUF1774"/>
    <property type="match status" value="1"/>
</dbReference>
<feature type="transmembrane region" description="Helical" evidence="1">
    <location>
        <begin position="130"/>
        <end position="149"/>
    </location>
</feature>
<dbReference type="Proteomes" id="UP000007322">
    <property type="component" value="Chromosome 6"/>
</dbReference>
<dbReference type="InterPro" id="IPR013920">
    <property type="entry name" value="DUF1774_fun"/>
</dbReference>
<dbReference type="AlphaFoldDB" id="G2QL46"/>
<feature type="transmembrane region" description="Helical" evidence="1">
    <location>
        <begin position="220"/>
        <end position="238"/>
    </location>
</feature>
<dbReference type="KEGG" id="mtm:MYCTH_2310154"/>
<evidence type="ECO:0000256" key="1">
    <source>
        <dbReference type="SAM" id="Phobius"/>
    </source>
</evidence>
<dbReference type="RefSeq" id="XP_003665923.1">
    <property type="nucleotide sequence ID" value="XM_003665875.1"/>
</dbReference>
<dbReference type="OMA" id="IWSILVY"/>
<keyword evidence="1" id="KW-1133">Transmembrane helix</keyword>
<feature type="transmembrane region" description="Helical" evidence="1">
    <location>
        <begin position="68"/>
        <end position="89"/>
    </location>
</feature>
<feature type="transmembrane region" description="Helical" evidence="1">
    <location>
        <begin position="21"/>
        <end position="44"/>
    </location>
</feature>
<protein>
    <recommendedName>
        <fullName evidence="4">DUF1774-domain-containing protein</fullName>
    </recommendedName>
</protein>
<gene>
    <name evidence="2" type="ORF">MYCTH_2310154</name>
</gene>
<keyword evidence="1" id="KW-0472">Membrane</keyword>
<reference evidence="2 3" key="1">
    <citation type="journal article" date="2011" name="Nat. Biotechnol.">
        <title>Comparative genomic analysis of the thermophilic biomass-degrading fungi Myceliophthora thermophila and Thielavia terrestris.</title>
        <authorList>
            <person name="Berka R.M."/>
            <person name="Grigoriev I.V."/>
            <person name="Otillar R."/>
            <person name="Salamov A."/>
            <person name="Grimwood J."/>
            <person name="Reid I."/>
            <person name="Ishmael N."/>
            <person name="John T."/>
            <person name="Darmond C."/>
            <person name="Moisan M.-C."/>
            <person name="Henrissat B."/>
            <person name="Coutinho P.M."/>
            <person name="Lombard V."/>
            <person name="Natvig D.O."/>
            <person name="Lindquist E."/>
            <person name="Schmutz J."/>
            <person name="Lucas S."/>
            <person name="Harris P."/>
            <person name="Powlowski J."/>
            <person name="Bellemare A."/>
            <person name="Taylor D."/>
            <person name="Butler G."/>
            <person name="de Vries R.P."/>
            <person name="Allijn I.E."/>
            <person name="van den Brink J."/>
            <person name="Ushinsky S."/>
            <person name="Storms R."/>
            <person name="Powell A.J."/>
            <person name="Paulsen I.T."/>
            <person name="Elbourne L.D.H."/>
            <person name="Baker S.E."/>
            <person name="Magnuson J."/>
            <person name="LaBoissiere S."/>
            <person name="Clutterbuck A.J."/>
            <person name="Martinez D."/>
            <person name="Wogulis M."/>
            <person name="de Leon A.L."/>
            <person name="Rey M.W."/>
            <person name="Tsang A."/>
        </authorList>
    </citation>
    <scope>NUCLEOTIDE SEQUENCE [LARGE SCALE GENOMIC DNA]</scope>
    <source>
        <strain evidence="3">ATCC 42464 / BCRC 31852 / DSM 1799</strain>
    </source>
</reference>
<feature type="transmembrane region" description="Helical" evidence="1">
    <location>
        <begin position="244"/>
        <end position="265"/>
    </location>
</feature>
<dbReference type="VEuPathDB" id="FungiDB:MYCTH_2310154"/>
<sequence length="292" mass="33410">MDRFHQLNPFAKRESHSARSIVWYKVLTLITWLLSVVVTVYYTLERPQDGKYHRGTIWHQNHRHPSGFSLNPVITSIYWIVLFLLQLGYISQLFSSKTESVNAACSVGSHFIVNNLLHFAFVMLFVRSHFVWAEVLLLLNFANLTSLYFRHSAHPRLSVHLPAVSGPLAWTFVAIYWNGAIMVPHHNSLVARVFANIFVWSILGYGLFFIVFYRDYTMGFALSVLSASLGVAQFLRQIVALQWIFAFTIMAVLFVLTVVVALPAWAGRQAPWGGRAERRQQTDAERAPLLNE</sequence>
<keyword evidence="1" id="KW-0812">Transmembrane</keyword>
<accession>G2QL46</accession>
<dbReference type="STRING" id="573729.G2QL46"/>
<organism evidence="2 3">
    <name type="scientific">Thermothelomyces thermophilus (strain ATCC 42464 / BCRC 31852 / DSM 1799)</name>
    <name type="common">Sporotrichum thermophile</name>
    <dbReference type="NCBI Taxonomy" id="573729"/>
    <lineage>
        <taxon>Eukaryota</taxon>
        <taxon>Fungi</taxon>
        <taxon>Dikarya</taxon>
        <taxon>Ascomycota</taxon>
        <taxon>Pezizomycotina</taxon>
        <taxon>Sordariomycetes</taxon>
        <taxon>Sordariomycetidae</taxon>
        <taxon>Sordariales</taxon>
        <taxon>Chaetomiaceae</taxon>
        <taxon>Thermothelomyces</taxon>
    </lineage>
</organism>
<feature type="transmembrane region" description="Helical" evidence="1">
    <location>
        <begin position="101"/>
        <end position="124"/>
    </location>
</feature>
<dbReference type="GeneID" id="11513826"/>